<keyword evidence="3" id="KW-0862">Zinc</keyword>
<proteinExistence type="predicted"/>
<name>A0AAE0AA94_9ROSI</name>
<dbReference type="PROSITE" id="PS51999">
    <property type="entry name" value="ZF_GRF"/>
    <property type="match status" value="1"/>
</dbReference>
<keyword evidence="2 4" id="KW-0863">Zinc-finger</keyword>
<dbReference type="InterPro" id="IPR010666">
    <property type="entry name" value="Znf_GRF"/>
</dbReference>
<reference evidence="6" key="1">
    <citation type="journal article" date="2023" name="Plant J.">
        <title>Genome sequences and population genomics provide insights into the demographic history, inbreeding, and mutation load of two 'living fossil' tree species of Dipteronia.</title>
        <authorList>
            <person name="Feng Y."/>
            <person name="Comes H.P."/>
            <person name="Chen J."/>
            <person name="Zhu S."/>
            <person name="Lu R."/>
            <person name="Zhang X."/>
            <person name="Li P."/>
            <person name="Qiu J."/>
            <person name="Olsen K.M."/>
            <person name="Qiu Y."/>
        </authorList>
    </citation>
    <scope>NUCLEOTIDE SEQUENCE</scope>
    <source>
        <strain evidence="6">NBL</strain>
    </source>
</reference>
<dbReference type="GO" id="GO:0008270">
    <property type="term" value="F:zinc ion binding"/>
    <property type="evidence" value="ECO:0007669"/>
    <property type="project" value="UniProtKB-KW"/>
</dbReference>
<comment type="caution">
    <text evidence="6">The sequence shown here is derived from an EMBL/GenBank/DDBJ whole genome shotgun (WGS) entry which is preliminary data.</text>
</comment>
<evidence type="ECO:0000313" key="6">
    <source>
        <dbReference type="EMBL" id="KAK3206901.1"/>
    </source>
</evidence>
<keyword evidence="1" id="KW-0479">Metal-binding</keyword>
<sequence>MSDGLDLGDLYPKCLSGTSVRRFTSWTYSNSRRRFWGCSNFRGDSNCGFFRWYGPPMCARSKLIIPGLLRRIRELEMGSSETNVLEANDKSYASVFAVVINEEVSYAGGLRRNWF</sequence>
<feature type="domain" description="GRF-type" evidence="5">
    <location>
        <begin position="14"/>
        <end position="56"/>
    </location>
</feature>
<evidence type="ECO:0000256" key="3">
    <source>
        <dbReference type="ARBA" id="ARBA00022833"/>
    </source>
</evidence>
<organism evidence="6 7">
    <name type="scientific">Dipteronia sinensis</name>
    <dbReference type="NCBI Taxonomy" id="43782"/>
    <lineage>
        <taxon>Eukaryota</taxon>
        <taxon>Viridiplantae</taxon>
        <taxon>Streptophyta</taxon>
        <taxon>Embryophyta</taxon>
        <taxon>Tracheophyta</taxon>
        <taxon>Spermatophyta</taxon>
        <taxon>Magnoliopsida</taxon>
        <taxon>eudicotyledons</taxon>
        <taxon>Gunneridae</taxon>
        <taxon>Pentapetalae</taxon>
        <taxon>rosids</taxon>
        <taxon>malvids</taxon>
        <taxon>Sapindales</taxon>
        <taxon>Sapindaceae</taxon>
        <taxon>Hippocastanoideae</taxon>
        <taxon>Acereae</taxon>
        <taxon>Dipteronia</taxon>
    </lineage>
</organism>
<accession>A0AAE0AA94</accession>
<dbReference type="Proteomes" id="UP001281410">
    <property type="component" value="Unassembled WGS sequence"/>
</dbReference>
<dbReference type="PANTHER" id="PTHR33248">
    <property type="entry name" value="ZINC ION-BINDING PROTEIN"/>
    <property type="match status" value="1"/>
</dbReference>
<dbReference type="EMBL" id="JANJYJ010000006">
    <property type="protein sequence ID" value="KAK3206901.1"/>
    <property type="molecule type" value="Genomic_DNA"/>
</dbReference>
<keyword evidence="7" id="KW-1185">Reference proteome</keyword>
<dbReference type="AlphaFoldDB" id="A0AAE0AA94"/>
<evidence type="ECO:0000256" key="2">
    <source>
        <dbReference type="ARBA" id="ARBA00022771"/>
    </source>
</evidence>
<evidence type="ECO:0000256" key="1">
    <source>
        <dbReference type="ARBA" id="ARBA00022723"/>
    </source>
</evidence>
<evidence type="ECO:0000313" key="7">
    <source>
        <dbReference type="Proteomes" id="UP001281410"/>
    </source>
</evidence>
<evidence type="ECO:0000256" key="4">
    <source>
        <dbReference type="PROSITE-ProRule" id="PRU01343"/>
    </source>
</evidence>
<evidence type="ECO:0000259" key="5">
    <source>
        <dbReference type="PROSITE" id="PS51999"/>
    </source>
</evidence>
<protein>
    <recommendedName>
        <fullName evidence="5">GRF-type domain-containing protein</fullName>
    </recommendedName>
</protein>
<gene>
    <name evidence="6" type="ORF">Dsin_020947</name>
</gene>